<gene>
    <name evidence="1" type="ORF">E4021_14965</name>
</gene>
<protein>
    <submittedName>
        <fullName evidence="1">Uncharacterized protein</fullName>
    </submittedName>
</protein>
<evidence type="ECO:0000313" key="2">
    <source>
        <dbReference type="Proteomes" id="UP000308528"/>
    </source>
</evidence>
<evidence type="ECO:0000313" key="1">
    <source>
        <dbReference type="EMBL" id="THH36384.1"/>
    </source>
</evidence>
<dbReference type="InterPro" id="IPR043733">
    <property type="entry name" value="DUF5677"/>
</dbReference>
<dbReference type="Proteomes" id="UP000308528">
    <property type="component" value="Unassembled WGS sequence"/>
</dbReference>
<keyword evidence="2" id="KW-1185">Reference proteome</keyword>
<dbReference type="RefSeq" id="WP_136460187.1">
    <property type="nucleotide sequence ID" value="NZ_SRSF01000009.1"/>
</dbReference>
<dbReference type="AlphaFoldDB" id="A0A4S4NAL7"/>
<dbReference type="Pfam" id="PF18928">
    <property type="entry name" value="DUF5677"/>
    <property type="match status" value="1"/>
</dbReference>
<proteinExistence type="predicted"/>
<reference evidence="1 2" key="1">
    <citation type="submission" date="2019-04" db="EMBL/GenBank/DDBJ databases">
        <title>Lewinella litorea sp. nov., isolated from a marine sand.</title>
        <authorList>
            <person name="Yoon J.-H."/>
        </authorList>
    </citation>
    <scope>NUCLEOTIDE SEQUENCE [LARGE SCALE GENOMIC DNA]</scope>
    <source>
        <strain evidence="1 2">HSMS-39</strain>
    </source>
</reference>
<sequence>MDKNVIGIKDLVFSNFEDNYIETLLTILESLSAEQIFRTADADGFEVIMQGYDDFLAELTLDHHNLNIDKFVEQITVSQKRNINRHRQQFENFVLLIELCKSIFEIVIDRISKYKNDLSETLKVAISLYGLILRKANQIFLLLMSGQEDAAMAVWRSLYETTVVYLVLVTEDDEVLTKKFVEHSDIGRYKKAISYQENHKSFNFPPLEDDVILKYTRRRDALKNKYGLDFVKSDYGWANDLFGHKTTFIMLESRLALEKFRPYYKFCSEYVHTNFASFFSFKEGNMINLYKFDEFNITRVSIVDPMQYTASLLDEVTDFILWRFSMPKELDANRFLIVRTFNRLVESLGEEE</sequence>
<name>A0A4S4NAL7_9BACT</name>
<organism evidence="1 2">
    <name type="scientific">Neolewinella litorea</name>
    <dbReference type="NCBI Taxonomy" id="2562452"/>
    <lineage>
        <taxon>Bacteria</taxon>
        <taxon>Pseudomonadati</taxon>
        <taxon>Bacteroidota</taxon>
        <taxon>Saprospiria</taxon>
        <taxon>Saprospirales</taxon>
        <taxon>Lewinellaceae</taxon>
        <taxon>Neolewinella</taxon>
    </lineage>
</organism>
<dbReference type="EMBL" id="SRSF01000009">
    <property type="protein sequence ID" value="THH36384.1"/>
    <property type="molecule type" value="Genomic_DNA"/>
</dbReference>
<dbReference type="OrthoDB" id="7531258at2"/>
<comment type="caution">
    <text evidence="1">The sequence shown here is derived from an EMBL/GenBank/DDBJ whole genome shotgun (WGS) entry which is preliminary data.</text>
</comment>
<accession>A0A4S4NAL7</accession>